<reference evidence="1" key="1">
    <citation type="submission" date="2018-02" db="EMBL/GenBank/DDBJ databases">
        <title>Rhizophora mucronata_Transcriptome.</title>
        <authorList>
            <person name="Meera S.P."/>
            <person name="Sreeshan A."/>
            <person name="Augustine A."/>
        </authorList>
    </citation>
    <scope>NUCLEOTIDE SEQUENCE</scope>
    <source>
        <tissue evidence="1">Leaf</tissue>
    </source>
</reference>
<name>A0A2P2MEI7_RHIMU</name>
<protein>
    <submittedName>
        <fullName evidence="1">Uncharacterized protein</fullName>
    </submittedName>
</protein>
<sequence>MVSIFLLEIGLIELVNWGSD</sequence>
<organism evidence="1">
    <name type="scientific">Rhizophora mucronata</name>
    <name type="common">Asiatic mangrove</name>
    <dbReference type="NCBI Taxonomy" id="61149"/>
    <lineage>
        <taxon>Eukaryota</taxon>
        <taxon>Viridiplantae</taxon>
        <taxon>Streptophyta</taxon>
        <taxon>Embryophyta</taxon>
        <taxon>Tracheophyta</taxon>
        <taxon>Spermatophyta</taxon>
        <taxon>Magnoliopsida</taxon>
        <taxon>eudicotyledons</taxon>
        <taxon>Gunneridae</taxon>
        <taxon>Pentapetalae</taxon>
        <taxon>rosids</taxon>
        <taxon>fabids</taxon>
        <taxon>Malpighiales</taxon>
        <taxon>Rhizophoraceae</taxon>
        <taxon>Rhizophora</taxon>
    </lineage>
</organism>
<accession>A0A2P2MEI7</accession>
<dbReference type="AlphaFoldDB" id="A0A2P2MEI7"/>
<evidence type="ECO:0000313" key="1">
    <source>
        <dbReference type="EMBL" id="MBX28613.1"/>
    </source>
</evidence>
<dbReference type="EMBL" id="GGEC01048129">
    <property type="protein sequence ID" value="MBX28613.1"/>
    <property type="molecule type" value="Transcribed_RNA"/>
</dbReference>
<proteinExistence type="predicted"/>